<comment type="caution">
    <text evidence="2">The sequence shown here is derived from an EMBL/GenBank/DDBJ whole genome shotgun (WGS) entry which is preliminary data.</text>
</comment>
<accession>A0A4S8QGQ1</accession>
<proteinExistence type="predicted"/>
<dbReference type="Gene3D" id="3.40.50.720">
    <property type="entry name" value="NAD(P)-binding Rossmann-like Domain"/>
    <property type="match status" value="1"/>
</dbReference>
<dbReference type="AlphaFoldDB" id="A0A4S8QGQ1"/>
<dbReference type="OrthoDB" id="2130169at2759"/>
<gene>
    <name evidence="2" type="ORF">BGAL_0859g00020</name>
</gene>
<reference evidence="2 3" key="1">
    <citation type="submission" date="2017-12" db="EMBL/GenBank/DDBJ databases">
        <title>Comparative genomics of Botrytis spp.</title>
        <authorList>
            <person name="Valero-Jimenez C.A."/>
            <person name="Tapia P."/>
            <person name="Veloso J."/>
            <person name="Silva-Moreno E."/>
            <person name="Staats M."/>
            <person name="Valdes J.H."/>
            <person name="Van Kan J.A.L."/>
        </authorList>
    </citation>
    <scope>NUCLEOTIDE SEQUENCE [LARGE SCALE GENOMIC DNA]</scope>
    <source>
        <strain evidence="2 3">MUCL435</strain>
    </source>
</reference>
<dbReference type="PANTHER" id="PTHR48079">
    <property type="entry name" value="PROTEIN YEEZ"/>
    <property type="match status" value="1"/>
</dbReference>
<feature type="domain" description="NmrA-like" evidence="1">
    <location>
        <begin position="3"/>
        <end position="85"/>
    </location>
</feature>
<dbReference type="Proteomes" id="UP000308671">
    <property type="component" value="Unassembled WGS sequence"/>
</dbReference>
<dbReference type="PANTHER" id="PTHR48079:SF6">
    <property type="entry name" value="NAD(P)-BINDING DOMAIN-CONTAINING PROTEIN-RELATED"/>
    <property type="match status" value="1"/>
</dbReference>
<dbReference type="GO" id="GO:0005737">
    <property type="term" value="C:cytoplasm"/>
    <property type="evidence" value="ECO:0007669"/>
    <property type="project" value="TreeGrafter"/>
</dbReference>
<dbReference type="InterPro" id="IPR008030">
    <property type="entry name" value="NmrA-like"/>
</dbReference>
<name>A0A4S8QGQ1_9HELO</name>
<dbReference type="Pfam" id="PF05368">
    <property type="entry name" value="NmrA"/>
    <property type="match status" value="1"/>
</dbReference>
<evidence type="ECO:0000313" key="3">
    <source>
        <dbReference type="Proteomes" id="UP000308671"/>
    </source>
</evidence>
<dbReference type="InterPro" id="IPR051783">
    <property type="entry name" value="NAD(P)-dependent_oxidoreduct"/>
</dbReference>
<evidence type="ECO:0000259" key="1">
    <source>
        <dbReference type="Pfam" id="PF05368"/>
    </source>
</evidence>
<organism evidence="2 3">
    <name type="scientific">Botrytis galanthina</name>
    <dbReference type="NCBI Taxonomy" id="278940"/>
    <lineage>
        <taxon>Eukaryota</taxon>
        <taxon>Fungi</taxon>
        <taxon>Dikarya</taxon>
        <taxon>Ascomycota</taxon>
        <taxon>Pezizomycotina</taxon>
        <taxon>Leotiomycetes</taxon>
        <taxon>Helotiales</taxon>
        <taxon>Sclerotiniaceae</taxon>
        <taxon>Botrytis</taxon>
    </lineage>
</organism>
<protein>
    <recommendedName>
        <fullName evidence="1">NmrA-like domain-containing protein</fullName>
    </recommendedName>
</protein>
<keyword evidence="3" id="KW-1185">Reference proteome</keyword>
<dbReference type="InterPro" id="IPR036291">
    <property type="entry name" value="NAD(P)-bd_dom_sf"/>
</dbReference>
<sequence>MTKIFIIGATGHIGGAVLDLVYPKYPDVHIKALVRDEEKGKILVGKYPQVTFVVGDLTSLDLLTREAKEADVVINTGPDVKQDVAISAILEGSANHSPKAYYIHTAGASVIWDSPGSSQTEPKIFDDVLDIQALKSFPPTALHATSNAVCSLPSPPSHTILTPPSSYSPHLPLQT</sequence>
<dbReference type="SUPFAM" id="SSF51735">
    <property type="entry name" value="NAD(P)-binding Rossmann-fold domains"/>
    <property type="match status" value="1"/>
</dbReference>
<evidence type="ECO:0000313" key="2">
    <source>
        <dbReference type="EMBL" id="THV43853.1"/>
    </source>
</evidence>
<dbReference type="EMBL" id="PQXL01000854">
    <property type="protein sequence ID" value="THV43853.1"/>
    <property type="molecule type" value="Genomic_DNA"/>
</dbReference>
<dbReference type="GO" id="GO:0004029">
    <property type="term" value="F:aldehyde dehydrogenase (NAD+) activity"/>
    <property type="evidence" value="ECO:0007669"/>
    <property type="project" value="TreeGrafter"/>
</dbReference>